<organism evidence="8 9">
    <name type="scientific">Candidatus Scatavimonas merdigallinarum</name>
    <dbReference type="NCBI Taxonomy" id="2840914"/>
    <lineage>
        <taxon>Bacteria</taxon>
        <taxon>Bacillati</taxon>
        <taxon>Bacillota</taxon>
        <taxon>Clostridia</taxon>
        <taxon>Eubacteriales</taxon>
        <taxon>Oscillospiraceae</taxon>
        <taxon>Oscillospiraceae incertae sedis</taxon>
        <taxon>Candidatus Scatavimonas</taxon>
    </lineage>
</organism>
<evidence type="ECO:0000313" key="9">
    <source>
        <dbReference type="Proteomes" id="UP000886787"/>
    </source>
</evidence>
<dbReference type="GO" id="GO:0019288">
    <property type="term" value="P:isopentenyl diphosphate biosynthetic process, methylerythritol 4-phosphate pathway"/>
    <property type="evidence" value="ECO:0007669"/>
    <property type="project" value="UniProtKB-UniRule"/>
</dbReference>
<dbReference type="Pfam" id="PF02401">
    <property type="entry name" value="LYTB"/>
    <property type="match status" value="1"/>
</dbReference>
<dbReference type="InterPro" id="IPR003029">
    <property type="entry name" value="S1_domain"/>
</dbReference>
<dbReference type="CDD" id="cd13944">
    <property type="entry name" value="lytB_ispH"/>
    <property type="match status" value="1"/>
</dbReference>
<dbReference type="HAMAP" id="MF_00191">
    <property type="entry name" value="IspH"/>
    <property type="match status" value="1"/>
</dbReference>
<keyword evidence="4 5" id="KW-0411">Iron-sulfur</keyword>
<comment type="cofactor">
    <cofactor evidence="5">
        <name>[4Fe-4S] cluster</name>
        <dbReference type="ChEBI" id="CHEBI:49883"/>
    </cofactor>
    <text evidence="5">Binds 1 [4Fe-4S] cluster per subunit.</text>
</comment>
<comment type="function">
    <text evidence="5">Catalyzes the conversion of 1-hydroxy-2-methyl-2-(E)-butenyl 4-diphosphate (HMBPP) into a mixture of isopentenyl diphosphate (IPP) and dimethylallyl diphosphate (DMAPP). Acts in the terminal step of the DOXP/MEP pathway for isoprenoid precursor biosynthesis.</text>
</comment>
<feature type="binding site" evidence="5">
    <location>
        <position position="173"/>
    </location>
    <ligand>
        <name>(2E)-4-hydroxy-3-methylbut-2-enyl diphosphate</name>
        <dbReference type="ChEBI" id="CHEBI:128753"/>
    </ligand>
</feature>
<feature type="binding site" evidence="5">
    <location>
        <position position="231"/>
    </location>
    <ligand>
        <name>isopentenyl diphosphate</name>
        <dbReference type="ChEBI" id="CHEBI:128769"/>
    </ligand>
</feature>
<evidence type="ECO:0000313" key="8">
    <source>
        <dbReference type="EMBL" id="HIQ79829.1"/>
    </source>
</evidence>
<evidence type="ECO:0000259" key="7">
    <source>
        <dbReference type="PROSITE" id="PS50126"/>
    </source>
</evidence>
<dbReference type="Gene3D" id="3.40.50.11270">
    <property type="match status" value="1"/>
</dbReference>
<feature type="binding site" evidence="5">
    <location>
        <position position="229"/>
    </location>
    <ligand>
        <name>(2E)-4-hydroxy-3-methylbut-2-enyl diphosphate</name>
        <dbReference type="ChEBI" id="CHEBI:128753"/>
    </ligand>
</feature>
<feature type="binding site" evidence="5">
    <location>
        <position position="231"/>
    </location>
    <ligand>
        <name>dimethylallyl diphosphate</name>
        <dbReference type="ChEBI" id="CHEBI:57623"/>
    </ligand>
</feature>
<dbReference type="GO" id="GO:0005840">
    <property type="term" value="C:ribosome"/>
    <property type="evidence" value="ECO:0007669"/>
    <property type="project" value="UniProtKB-KW"/>
</dbReference>
<dbReference type="Proteomes" id="UP000886787">
    <property type="component" value="Unassembled WGS sequence"/>
</dbReference>
<comment type="pathway">
    <text evidence="5">Isoprenoid biosynthesis; dimethylallyl diphosphate biosynthesis; dimethylallyl diphosphate from (2E)-4-hydroxy-3-methylbutenyl diphosphate: step 1/1.</text>
</comment>
<dbReference type="GO" id="GO:0003729">
    <property type="term" value="F:mRNA binding"/>
    <property type="evidence" value="ECO:0007669"/>
    <property type="project" value="UniProtKB-ARBA"/>
</dbReference>
<keyword evidence="3 5" id="KW-0408">Iron</keyword>
<dbReference type="PROSITE" id="PS50126">
    <property type="entry name" value="S1"/>
    <property type="match status" value="4"/>
</dbReference>
<feature type="compositionally biased region" description="Low complexity" evidence="6">
    <location>
        <begin position="667"/>
        <end position="689"/>
    </location>
</feature>
<dbReference type="GO" id="GO:0046872">
    <property type="term" value="F:metal ion binding"/>
    <property type="evidence" value="ECO:0007669"/>
    <property type="project" value="UniProtKB-KW"/>
</dbReference>
<dbReference type="GO" id="GO:0005737">
    <property type="term" value="C:cytoplasm"/>
    <property type="evidence" value="ECO:0007669"/>
    <property type="project" value="UniProtKB-ARBA"/>
</dbReference>
<evidence type="ECO:0000256" key="5">
    <source>
        <dbReference type="HAMAP-Rule" id="MF_00191"/>
    </source>
</evidence>
<dbReference type="PRINTS" id="PR00681">
    <property type="entry name" value="RIBOSOMALS1"/>
</dbReference>
<evidence type="ECO:0000256" key="1">
    <source>
        <dbReference type="ARBA" id="ARBA00022485"/>
    </source>
</evidence>
<feature type="binding site" evidence="5">
    <location>
        <position position="129"/>
    </location>
    <ligand>
        <name>isopentenyl diphosphate</name>
        <dbReference type="ChEBI" id="CHEBI:128769"/>
    </ligand>
</feature>
<dbReference type="AlphaFoldDB" id="A0A9D0ZI99"/>
<dbReference type="GO" id="GO:0051539">
    <property type="term" value="F:4 iron, 4 sulfur cluster binding"/>
    <property type="evidence" value="ECO:0007669"/>
    <property type="project" value="UniProtKB-UniRule"/>
</dbReference>
<feature type="binding site" evidence="5">
    <location>
        <position position="46"/>
    </location>
    <ligand>
        <name>isopentenyl diphosphate</name>
        <dbReference type="ChEBI" id="CHEBI:128769"/>
    </ligand>
</feature>
<feature type="binding site" evidence="5">
    <location>
        <position position="274"/>
    </location>
    <ligand>
        <name>isopentenyl diphosphate</name>
        <dbReference type="ChEBI" id="CHEBI:128769"/>
    </ligand>
</feature>
<dbReference type="CDD" id="cd05688">
    <property type="entry name" value="S1_RPS1_repeat_ec3"/>
    <property type="match status" value="1"/>
</dbReference>
<feature type="binding site" evidence="5">
    <location>
        <position position="129"/>
    </location>
    <ligand>
        <name>(2E)-4-hydroxy-3-methylbut-2-enyl diphosphate</name>
        <dbReference type="ChEBI" id="CHEBI:128753"/>
    </ligand>
</feature>
<keyword evidence="5 8" id="KW-0560">Oxidoreductase</keyword>
<keyword evidence="8" id="KW-0687">Ribonucleoprotein</keyword>
<feature type="domain" description="S1 motif" evidence="7">
    <location>
        <begin position="579"/>
        <end position="648"/>
    </location>
</feature>
<feature type="binding site" evidence="5">
    <location>
        <position position="18"/>
    </location>
    <ligand>
        <name>[4Fe-4S] cluster</name>
        <dbReference type="ChEBI" id="CHEBI:49883"/>
    </ligand>
</feature>
<feature type="binding site" evidence="5">
    <location>
        <position position="230"/>
    </location>
    <ligand>
        <name>dimethylallyl diphosphate</name>
        <dbReference type="ChEBI" id="CHEBI:57623"/>
    </ligand>
</feature>
<keyword evidence="8" id="KW-0689">Ribosomal protein</keyword>
<feature type="binding site" evidence="5">
    <location>
        <position position="46"/>
    </location>
    <ligand>
        <name>dimethylallyl diphosphate</name>
        <dbReference type="ChEBI" id="CHEBI:57623"/>
    </ligand>
</feature>
<comment type="catalytic activity">
    <reaction evidence="5">
        <text>dimethylallyl diphosphate + 2 oxidized [2Fe-2S]-[ferredoxin] + H2O = (2E)-4-hydroxy-3-methylbut-2-enyl diphosphate + 2 reduced [2Fe-2S]-[ferredoxin] + 2 H(+)</text>
        <dbReference type="Rhea" id="RHEA:24825"/>
        <dbReference type="Rhea" id="RHEA-COMP:10000"/>
        <dbReference type="Rhea" id="RHEA-COMP:10001"/>
        <dbReference type="ChEBI" id="CHEBI:15377"/>
        <dbReference type="ChEBI" id="CHEBI:15378"/>
        <dbReference type="ChEBI" id="CHEBI:33737"/>
        <dbReference type="ChEBI" id="CHEBI:33738"/>
        <dbReference type="ChEBI" id="CHEBI:57623"/>
        <dbReference type="ChEBI" id="CHEBI:128753"/>
        <dbReference type="EC" id="1.17.7.4"/>
    </reaction>
</comment>
<dbReference type="InterPro" id="IPR003451">
    <property type="entry name" value="LytB/IspH"/>
</dbReference>
<feature type="binding site" evidence="5">
    <location>
        <position position="231"/>
    </location>
    <ligand>
        <name>(2E)-4-hydroxy-3-methylbut-2-enyl diphosphate</name>
        <dbReference type="ChEBI" id="CHEBI:128753"/>
    </ligand>
</feature>
<dbReference type="InterPro" id="IPR012340">
    <property type="entry name" value="NA-bd_OB-fold"/>
</dbReference>
<feature type="binding site" evidence="5">
    <location>
        <position position="101"/>
    </location>
    <ligand>
        <name>[4Fe-4S] cluster</name>
        <dbReference type="ChEBI" id="CHEBI:49883"/>
    </ligand>
</feature>
<feature type="domain" description="S1 motif" evidence="7">
    <location>
        <begin position="407"/>
        <end position="473"/>
    </location>
</feature>
<comment type="catalytic activity">
    <reaction evidence="5">
        <text>isopentenyl diphosphate + 2 oxidized [2Fe-2S]-[ferredoxin] + H2O = (2E)-4-hydroxy-3-methylbut-2-enyl diphosphate + 2 reduced [2Fe-2S]-[ferredoxin] + 2 H(+)</text>
        <dbReference type="Rhea" id="RHEA:24488"/>
        <dbReference type="Rhea" id="RHEA-COMP:10000"/>
        <dbReference type="Rhea" id="RHEA-COMP:10001"/>
        <dbReference type="ChEBI" id="CHEBI:15377"/>
        <dbReference type="ChEBI" id="CHEBI:15378"/>
        <dbReference type="ChEBI" id="CHEBI:33737"/>
        <dbReference type="ChEBI" id="CHEBI:33738"/>
        <dbReference type="ChEBI" id="CHEBI:128753"/>
        <dbReference type="ChEBI" id="CHEBI:128769"/>
        <dbReference type="EC" id="1.17.7.4"/>
    </reaction>
</comment>
<dbReference type="InterPro" id="IPR035104">
    <property type="entry name" value="Ribosomal_protein_S1-like"/>
</dbReference>
<dbReference type="GO" id="GO:0016114">
    <property type="term" value="P:terpenoid biosynthetic process"/>
    <property type="evidence" value="ECO:0007669"/>
    <property type="project" value="UniProtKB-UniRule"/>
</dbReference>
<gene>
    <name evidence="5" type="primary">ispH</name>
    <name evidence="8" type="ORF">IAD32_00910</name>
</gene>
<feature type="binding site" evidence="5">
    <location>
        <position position="79"/>
    </location>
    <ligand>
        <name>dimethylallyl diphosphate</name>
        <dbReference type="ChEBI" id="CHEBI:57623"/>
    </ligand>
</feature>
<comment type="caution">
    <text evidence="8">The sequence shown here is derived from an EMBL/GenBank/DDBJ whole genome shotgun (WGS) entry which is preliminary data.</text>
</comment>
<dbReference type="GO" id="GO:0051745">
    <property type="term" value="F:4-hydroxy-3-methylbut-2-enyl diphosphate reductase activity"/>
    <property type="evidence" value="ECO:0007669"/>
    <property type="project" value="UniProtKB-UniRule"/>
</dbReference>
<dbReference type="NCBIfam" id="TIGR00216">
    <property type="entry name" value="ispH_lytB"/>
    <property type="match status" value="1"/>
</dbReference>
<dbReference type="GO" id="GO:0050992">
    <property type="term" value="P:dimethylallyl diphosphate biosynthetic process"/>
    <property type="evidence" value="ECO:0007669"/>
    <property type="project" value="UniProtKB-UniRule"/>
</dbReference>
<feature type="binding site" evidence="5">
    <location>
        <position position="46"/>
    </location>
    <ligand>
        <name>(2E)-4-hydroxy-3-methylbut-2-enyl diphosphate</name>
        <dbReference type="ChEBI" id="CHEBI:128753"/>
    </ligand>
</feature>
<proteinExistence type="inferred from homology"/>
<name>A0A9D0ZI99_9FIRM</name>
<accession>A0A9D0ZI99</accession>
<dbReference type="SMART" id="SM00316">
    <property type="entry name" value="S1"/>
    <property type="match status" value="4"/>
</dbReference>
<feature type="binding site" evidence="5">
    <location>
        <position position="230"/>
    </location>
    <ligand>
        <name>(2E)-4-hydroxy-3-methylbut-2-enyl diphosphate</name>
        <dbReference type="ChEBI" id="CHEBI:128753"/>
    </ligand>
</feature>
<keyword evidence="1 5" id="KW-0004">4Fe-4S</keyword>
<protein>
    <recommendedName>
        <fullName evidence="5">4-hydroxy-3-methylbut-2-enyl diphosphate reductase</fullName>
        <shortName evidence="5">HMBPP reductase</shortName>
        <ecNumber evidence="5">1.17.7.4</ecNumber>
    </recommendedName>
</protein>
<sequence>MQKTLHEKITLAQTAGFCFGVDRAVHMVDKLLDEGKKVCTLGPIIHNEEMVRSLKDRGALIVRTPEEAPDGCTIVVRSHGVPLSVYDCIAHRKLTCADATCPFVTKIHKTVYEQSKNGKIIFIIGDRDHPEVQGIQGYCTTESFTMKTPQEIEKLVLNFPELKNKEICVVAQTTFDVSQWKKCLETVKKVYTNVTFFDTICSATSERQKEAKSLAEKSDLMIVIGDKNSSNSCKLYHICKERCERTFFVQTSKDLDMQEIRIHADSIGVTAGASTPARIIKEVLDKMTDMLNKSGETTMDNTETSFAQMLEENLKSFNTDGRVQGIVERITPNEVFVDVGRKQAGVVKLDELTDDPNAKTEDLVKIGDKLDLLIMRTNDQEGVIMLSKKRVDALKGWDMVVEAAENKEILTGVVTEIIKGGLLVAFEGMKLFIPASQATASRGEALESLLKKEVRFRIIDIDKRRRRAVGSIRSVLKEENAKLREEFWKHCEVGKVYTGTVKSLTSYGAFVDIGGVDGMIHISELSWERIKHPSEVVQVGDTVEVYVKDIDAEKGNISLGYKKTEDNPWEKLKNQYPVGTVVEVQVVGMTSFGAFAKILPGIDGLIHISQIANHRIEKPEDELSIGQTVQAKITAIDFEKKRVSLSIRALLEPEQEKPNGTQDATEEAVPAAQETPAEAAAPAEDASAPADEETPEA</sequence>
<keyword evidence="2 5" id="KW-0479">Metal-binding</keyword>
<feature type="binding site" evidence="5">
    <location>
        <position position="274"/>
    </location>
    <ligand>
        <name>(2E)-4-hydroxy-3-methylbut-2-enyl diphosphate</name>
        <dbReference type="ChEBI" id="CHEBI:128753"/>
    </ligand>
</feature>
<evidence type="ECO:0000256" key="2">
    <source>
        <dbReference type="ARBA" id="ARBA00022723"/>
    </source>
</evidence>
<dbReference type="FunFam" id="2.40.50.140:FF:000051">
    <property type="entry name" value="RNA-binding transcriptional accessory protein"/>
    <property type="match status" value="1"/>
</dbReference>
<feature type="binding site" evidence="5">
    <location>
        <position position="79"/>
    </location>
    <ligand>
        <name>isopentenyl diphosphate</name>
        <dbReference type="ChEBI" id="CHEBI:128769"/>
    </ligand>
</feature>
<dbReference type="NCBIfam" id="NF000907">
    <property type="entry name" value="PRK00087.1"/>
    <property type="match status" value="1"/>
</dbReference>
<keyword evidence="5" id="KW-0414">Isoprene biosynthesis</keyword>
<dbReference type="PANTHER" id="PTHR30426:SF0">
    <property type="entry name" value="4-HYDROXY-3-METHYLBUT-2-ENYL DIPHOSPHATE REDUCTASE"/>
    <property type="match status" value="1"/>
</dbReference>
<feature type="binding site" evidence="5">
    <location>
        <position position="201"/>
    </location>
    <ligand>
        <name>[4Fe-4S] cluster</name>
        <dbReference type="ChEBI" id="CHEBI:49883"/>
    </ligand>
</feature>
<feature type="binding site" evidence="5">
    <location>
        <position position="79"/>
    </location>
    <ligand>
        <name>(2E)-4-hydroxy-3-methylbut-2-enyl diphosphate</name>
        <dbReference type="ChEBI" id="CHEBI:128753"/>
    </ligand>
</feature>
<feature type="region of interest" description="Disordered" evidence="6">
    <location>
        <begin position="652"/>
        <end position="697"/>
    </location>
</feature>
<dbReference type="Gene3D" id="2.40.50.140">
    <property type="entry name" value="Nucleic acid-binding proteins"/>
    <property type="match status" value="4"/>
</dbReference>
<feature type="binding site" evidence="5">
    <location>
        <position position="229"/>
    </location>
    <ligand>
        <name>isopentenyl diphosphate</name>
        <dbReference type="ChEBI" id="CHEBI:128769"/>
    </ligand>
</feature>
<dbReference type="PANTHER" id="PTHR30426">
    <property type="entry name" value="4-HYDROXY-3-METHYLBUT-2-ENYL DIPHOSPHATE REDUCTASE"/>
    <property type="match status" value="1"/>
</dbReference>
<comment type="pathway">
    <text evidence="5">Isoprenoid biosynthesis; isopentenyl diphosphate biosynthesis via DXP pathway; isopentenyl diphosphate from 1-deoxy-D-xylulose 5-phosphate: step 6/6.</text>
</comment>
<comment type="similarity">
    <text evidence="5">Belongs to the IspH family.</text>
</comment>
<dbReference type="EMBL" id="DVFW01000006">
    <property type="protein sequence ID" value="HIQ79829.1"/>
    <property type="molecule type" value="Genomic_DNA"/>
</dbReference>
<evidence type="ECO:0000256" key="3">
    <source>
        <dbReference type="ARBA" id="ARBA00023004"/>
    </source>
</evidence>
<feature type="binding site" evidence="5">
    <location>
        <position position="274"/>
    </location>
    <ligand>
        <name>dimethylallyl diphosphate</name>
        <dbReference type="ChEBI" id="CHEBI:57623"/>
    </ligand>
</feature>
<dbReference type="Pfam" id="PF00575">
    <property type="entry name" value="S1"/>
    <property type="match status" value="4"/>
</dbReference>
<dbReference type="SUPFAM" id="SSF50249">
    <property type="entry name" value="Nucleic acid-binding proteins"/>
    <property type="match status" value="4"/>
</dbReference>
<dbReference type="CDD" id="cd05687">
    <property type="entry name" value="S1_RPS1_repeat_ec1_hs1"/>
    <property type="match status" value="1"/>
</dbReference>
<feature type="domain" description="S1 motif" evidence="7">
    <location>
        <begin position="320"/>
        <end position="389"/>
    </location>
</feature>
<reference evidence="8" key="1">
    <citation type="submission" date="2020-10" db="EMBL/GenBank/DDBJ databases">
        <authorList>
            <person name="Gilroy R."/>
        </authorList>
    </citation>
    <scope>NUCLEOTIDE SEQUENCE</scope>
    <source>
        <strain evidence="8">ChiSjej1B19-3389</strain>
    </source>
</reference>
<feature type="binding site" evidence="5">
    <location>
        <position position="229"/>
    </location>
    <ligand>
        <name>dimethylallyl diphosphate</name>
        <dbReference type="ChEBI" id="CHEBI:57623"/>
    </ligand>
</feature>
<feature type="domain" description="S1 motif" evidence="7">
    <location>
        <begin position="494"/>
        <end position="562"/>
    </location>
</feature>
<feature type="binding site" evidence="5">
    <location>
        <position position="230"/>
    </location>
    <ligand>
        <name>isopentenyl diphosphate</name>
        <dbReference type="ChEBI" id="CHEBI:128769"/>
    </ligand>
</feature>
<dbReference type="NCBIfam" id="NF005208">
    <property type="entry name" value="PRK06676.1"/>
    <property type="match status" value="1"/>
</dbReference>
<evidence type="ECO:0000256" key="6">
    <source>
        <dbReference type="SAM" id="MobiDB-lite"/>
    </source>
</evidence>
<dbReference type="Gene3D" id="3.40.1010.20">
    <property type="entry name" value="4-hydroxy-3-methylbut-2-enyl diphosphate reductase, catalytic domain"/>
    <property type="match status" value="2"/>
</dbReference>
<dbReference type="EC" id="1.17.7.4" evidence="5"/>
<dbReference type="CDD" id="cd04465">
    <property type="entry name" value="S1_RPS1_repeat_ec2_hs2"/>
    <property type="match status" value="1"/>
</dbReference>
<reference evidence="8" key="2">
    <citation type="journal article" date="2021" name="PeerJ">
        <title>Extensive microbial diversity within the chicken gut microbiome revealed by metagenomics and culture.</title>
        <authorList>
            <person name="Gilroy R."/>
            <person name="Ravi A."/>
            <person name="Getino M."/>
            <person name="Pursley I."/>
            <person name="Horton D.L."/>
            <person name="Alikhan N.F."/>
            <person name="Baker D."/>
            <person name="Gharbi K."/>
            <person name="Hall N."/>
            <person name="Watson M."/>
            <person name="Adriaenssens E.M."/>
            <person name="Foster-Nyarko E."/>
            <person name="Jarju S."/>
            <person name="Secka A."/>
            <person name="Antonio M."/>
            <person name="Oren A."/>
            <person name="Chaudhuri R.R."/>
            <person name="La Ragione R."/>
            <person name="Hildebrand F."/>
            <person name="Pallen M.J."/>
        </authorList>
    </citation>
    <scope>NUCLEOTIDE SEQUENCE</scope>
    <source>
        <strain evidence="8">ChiSjej1B19-3389</strain>
    </source>
</reference>
<feature type="active site" description="Proton donor" evidence="5">
    <location>
        <position position="131"/>
    </location>
</feature>
<feature type="binding site" evidence="5">
    <location>
        <position position="129"/>
    </location>
    <ligand>
        <name>dimethylallyl diphosphate</name>
        <dbReference type="ChEBI" id="CHEBI:57623"/>
    </ligand>
</feature>
<evidence type="ECO:0000256" key="4">
    <source>
        <dbReference type="ARBA" id="ARBA00023014"/>
    </source>
</evidence>